<reference evidence="3" key="1">
    <citation type="submission" date="2019-10" db="EMBL/GenBank/DDBJ databases">
        <title>Streptomyces sp. nov., a novel actinobacterium isolated from alkaline environment.</title>
        <authorList>
            <person name="Golinska P."/>
        </authorList>
    </citation>
    <scope>NUCLEOTIDE SEQUENCE [LARGE SCALE GENOMIC DNA]</scope>
    <source>
        <strain evidence="3">DSM 42118</strain>
    </source>
</reference>
<evidence type="ECO:0000313" key="3">
    <source>
        <dbReference type="Proteomes" id="UP000538929"/>
    </source>
</evidence>
<sequence length="96" mass="10045">PRPTASATPIYDALCAEYRRLFRTLPGDRSGEEESFDAFASRLSSRGGMVRIAEAFGRHPVRGDGSAGRVAGGPTARTTGSTGRGMSLSPQPSSDS</sequence>
<keyword evidence="3" id="KW-1185">Reference proteome</keyword>
<feature type="region of interest" description="Disordered" evidence="1">
    <location>
        <begin position="59"/>
        <end position="96"/>
    </location>
</feature>
<gene>
    <name evidence="2" type="ORF">FNQ90_11055</name>
</gene>
<accession>A0A7W3TD37</accession>
<dbReference type="AlphaFoldDB" id="A0A7W3TD37"/>
<feature type="non-terminal residue" evidence="2">
    <location>
        <position position="1"/>
    </location>
</feature>
<organism evidence="2 3">
    <name type="scientific">Streptomyces alkaliphilus</name>
    <dbReference type="NCBI Taxonomy" id="1472722"/>
    <lineage>
        <taxon>Bacteria</taxon>
        <taxon>Bacillati</taxon>
        <taxon>Actinomycetota</taxon>
        <taxon>Actinomycetes</taxon>
        <taxon>Kitasatosporales</taxon>
        <taxon>Streptomycetaceae</taxon>
        <taxon>Streptomyces</taxon>
    </lineage>
</organism>
<dbReference type="Proteomes" id="UP000538929">
    <property type="component" value="Unassembled WGS sequence"/>
</dbReference>
<name>A0A7W3TD37_9ACTN</name>
<evidence type="ECO:0000313" key="2">
    <source>
        <dbReference type="EMBL" id="MBB0244626.1"/>
    </source>
</evidence>
<proteinExistence type="predicted"/>
<comment type="caution">
    <text evidence="2">The sequence shown here is derived from an EMBL/GenBank/DDBJ whole genome shotgun (WGS) entry which is preliminary data.</text>
</comment>
<evidence type="ECO:0000256" key="1">
    <source>
        <dbReference type="SAM" id="MobiDB-lite"/>
    </source>
</evidence>
<dbReference type="EMBL" id="VKHT01000278">
    <property type="protein sequence ID" value="MBB0244626.1"/>
    <property type="molecule type" value="Genomic_DNA"/>
</dbReference>
<protein>
    <submittedName>
        <fullName evidence="2">Uncharacterized protein</fullName>
    </submittedName>
</protein>